<dbReference type="AlphaFoldDB" id="R8AYX0"/>
<dbReference type="Proteomes" id="UP000016540">
    <property type="component" value="Unassembled WGS sequence"/>
</dbReference>
<comment type="caution">
    <text evidence="3">The sequence shown here is derived from an EMBL/GenBank/DDBJ whole genome shotgun (WGS) entry which is preliminary data.</text>
</comment>
<name>R8AYX0_9GAMM</name>
<evidence type="ECO:0000259" key="2">
    <source>
        <dbReference type="Pfam" id="PF05232"/>
    </source>
</evidence>
<dbReference type="eggNOG" id="COG4125">
    <property type="taxonomic scope" value="Bacteria"/>
</dbReference>
<evidence type="ECO:0000313" key="3">
    <source>
        <dbReference type="EMBL" id="EON91536.1"/>
    </source>
</evidence>
<evidence type="ECO:0000256" key="1">
    <source>
        <dbReference type="SAM" id="Phobius"/>
    </source>
</evidence>
<keyword evidence="4" id="KW-1185">Reference proteome</keyword>
<proteinExistence type="predicted"/>
<feature type="transmembrane region" description="Helical" evidence="1">
    <location>
        <begin position="20"/>
        <end position="38"/>
    </location>
</feature>
<protein>
    <submittedName>
        <fullName evidence="3">Transmembrane pair domain-containing protein</fullName>
    </submittedName>
</protein>
<feature type="domain" description="Chlorhexidine efflux transporter" evidence="2">
    <location>
        <begin position="8"/>
        <end position="69"/>
    </location>
</feature>
<keyword evidence="1" id="KW-0472">Membrane</keyword>
<dbReference type="EMBL" id="ASAD01000015">
    <property type="protein sequence ID" value="EON91536.1"/>
    <property type="molecule type" value="Genomic_DNA"/>
</dbReference>
<reference evidence="3 4" key="1">
    <citation type="journal article" date="2013" name="Genome Announc.">
        <title>Draft Genome Sequence of the Moderately Halophilic Bacterium Marinobacter lipolyticus Strain SM19.</title>
        <authorList>
            <person name="Papke R.T."/>
            <person name="de la Haba R.R."/>
            <person name="Infante-Dominguez C."/>
            <person name="Perez D."/>
            <person name="Sanchez-Porro C."/>
            <person name="Lapierre P."/>
            <person name="Ventosa A."/>
        </authorList>
    </citation>
    <scope>NUCLEOTIDE SEQUENCE [LARGE SCALE GENOMIC DNA]</scope>
    <source>
        <strain evidence="3 4">SM19</strain>
    </source>
</reference>
<dbReference type="InterPro" id="IPR007896">
    <property type="entry name" value="BTP_bacteria"/>
</dbReference>
<sequence length="151" mass="17219">MKFSDIMRTTKDRIRQAVSFEALGVILSVPLAVFIFGFDLDKTSVLGIVGATMATAWNYAFNLMFDHGLKRMTGSTRKSLKTRLLHAFSFEAGLLVVFLPFITWWMDIGLVEALVVDFAFIAFYLVYAFVFTWCYDTIFPDDDASDRRRPA</sequence>
<dbReference type="Pfam" id="PF05232">
    <property type="entry name" value="BTP"/>
    <property type="match status" value="2"/>
</dbReference>
<accession>R8AYX0</accession>
<feature type="domain" description="Chlorhexidine efflux transporter" evidence="2">
    <location>
        <begin position="78"/>
        <end position="140"/>
    </location>
</feature>
<organism evidence="3 4">
    <name type="scientific">Marinobacter lipolyticus SM19</name>
    <dbReference type="NCBI Taxonomy" id="1318628"/>
    <lineage>
        <taxon>Bacteria</taxon>
        <taxon>Pseudomonadati</taxon>
        <taxon>Pseudomonadota</taxon>
        <taxon>Gammaproteobacteria</taxon>
        <taxon>Pseudomonadales</taxon>
        <taxon>Marinobacteraceae</taxon>
        <taxon>Marinobacter</taxon>
    </lineage>
</organism>
<dbReference type="InterPro" id="IPR058208">
    <property type="entry name" value="PACE"/>
</dbReference>
<dbReference type="HOGENOM" id="CLU_120004_0_0_6"/>
<feature type="transmembrane region" description="Helical" evidence="1">
    <location>
        <begin position="44"/>
        <end position="63"/>
    </location>
</feature>
<evidence type="ECO:0000313" key="4">
    <source>
        <dbReference type="Proteomes" id="UP000016540"/>
    </source>
</evidence>
<dbReference type="RefSeq" id="WP_012138896.1">
    <property type="nucleotide sequence ID" value="NZ_KE007326.1"/>
</dbReference>
<keyword evidence="1 3" id="KW-0812">Transmembrane</keyword>
<dbReference type="PATRIC" id="fig|1318628.3.peg.2770"/>
<feature type="transmembrane region" description="Helical" evidence="1">
    <location>
        <begin position="84"/>
        <end position="106"/>
    </location>
</feature>
<keyword evidence="1" id="KW-1133">Transmembrane helix</keyword>
<feature type="transmembrane region" description="Helical" evidence="1">
    <location>
        <begin position="118"/>
        <end position="139"/>
    </location>
</feature>
<dbReference type="NCBIfam" id="NF033664">
    <property type="entry name" value="PACE_transport"/>
    <property type="match status" value="1"/>
</dbReference>
<gene>
    <name evidence="3" type="ORF">MARLIPOL_13859</name>
</gene>